<keyword evidence="1" id="KW-1133">Transmembrane helix</keyword>
<dbReference type="Proteomes" id="UP001057877">
    <property type="component" value="Chromosome"/>
</dbReference>
<evidence type="ECO:0000313" key="4">
    <source>
        <dbReference type="Proteomes" id="UP001057877"/>
    </source>
</evidence>
<keyword evidence="4" id="KW-1185">Reference proteome</keyword>
<dbReference type="RefSeq" id="WP_258389509.1">
    <property type="nucleotide sequence ID" value="NZ_CP091430.1"/>
</dbReference>
<feature type="transmembrane region" description="Helical" evidence="1">
    <location>
        <begin position="167"/>
        <end position="186"/>
    </location>
</feature>
<name>A0ABY5SHH7_9BACL</name>
<feature type="transmembrane region" description="Helical" evidence="1">
    <location>
        <begin position="210"/>
        <end position="231"/>
    </location>
</feature>
<dbReference type="Pfam" id="PF19701">
    <property type="entry name" value="DUF6199"/>
    <property type="match status" value="1"/>
</dbReference>
<evidence type="ECO:0000313" key="3">
    <source>
        <dbReference type="EMBL" id="UVI33456.1"/>
    </source>
</evidence>
<keyword evidence="1" id="KW-0472">Membrane</keyword>
<evidence type="ECO:0000259" key="2">
    <source>
        <dbReference type="Pfam" id="PF19701"/>
    </source>
</evidence>
<organism evidence="3 4">
    <name type="scientific">Paenibacillus spongiae</name>
    <dbReference type="NCBI Taxonomy" id="2909671"/>
    <lineage>
        <taxon>Bacteria</taxon>
        <taxon>Bacillati</taxon>
        <taxon>Bacillota</taxon>
        <taxon>Bacilli</taxon>
        <taxon>Bacillales</taxon>
        <taxon>Paenibacillaceae</taxon>
        <taxon>Paenibacillus</taxon>
    </lineage>
</organism>
<protein>
    <recommendedName>
        <fullName evidence="2">DUF6199 domain-containing protein</fullName>
    </recommendedName>
</protein>
<dbReference type="EMBL" id="CP091430">
    <property type="protein sequence ID" value="UVI33456.1"/>
    <property type="molecule type" value="Genomic_DNA"/>
</dbReference>
<gene>
    <name evidence="3" type="ORF">L1F29_17140</name>
</gene>
<feature type="domain" description="DUF6199" evidence="2">
    <location>
        <begin position="172"/>
        <end position="231"/>
    </location>
</feature>
<accession>A0ABY5SHH7</accession>
<keyword evidence="1" id="KW-0812">Transmembrane</keyword>
<evidence type="ECO:0000256" key="1">
    <source>
        <dbReference type="SAM" id="Phobius"/>
    </source>
</evidence>
<dbReference type="InterPro" id="IPR045679">
    <property type="entry name" value="DUF6199"/>
</dbReference>
<sequence length="234" mass="26950">METHFTNIFKAMKWIAIIILAVLLLIWAVRYYSIQVFYLDNTKYTKQSEMGNIITYRAFGGGVSVPVSVTSYEDRKEVMIKSDIYTIRSMQGKGNSNLSITYPSGKTYTAEQFSGMFMVYDEQGEWVSPVSMYMNDKRILSPGEEYYSANDLIRAAYEEQHTTNGSVLYFILAIPLFVYGWCAFRFELFQRFIFKLSYGLNVENPEPTDFYLFMAKVGACLVMAASVLLFFKSL</sequence>
<reference evidence="3" key="1">
    <citation type="submission" date="2022-01" db="EMBL/GenBank/DDBJ databases">
        <title>Paenibacillus spongiae sp. nov., isolated from marine sponge.</title>
        <authorList>
            <person name="Li Z."/>
            <person name="Zhang M."/>
        </authorList>
    </citation>
    <scope>NUCLEOTIDE SEQUENCE</scope>
    <source>
        <strain evidence="3">PHS-Z3</strain>
    </source>
</reference>
<feature type="transmembrane region" description="Helical" evidence="1">
    <location>
        <begin position="12"/>
        <end position="33"/>
    </location>
</feature>
<proteinExistence type="predicted"/>